<comment type="caution">
    <text evidence="9">The sequence shown here is derived from an EMBL/GenBank/DDBJ whole genome shotgun (WGS) entry which is preliminary data.</text>
</comment>
<dbReference type="SMART" id="SM00388">
    <property type="entry name" value="HisKA"/>
    <property type="match status" value="1"/>
</dbReference>
<dbReference type="EC" id="2.7.13.3" evidence="2"/>
<organism evidence="9 10">
    <name type="scientific">Geofilum rubicundum JCM 15548</name>
    <dbReference type="NCBI Taxonomy" id="1236989"/>
    <lineage>
        <taxon>Bacteria</taxon>
        <taxon>Pseudomonadati</taxon>
        <taxon>Bacteroidota</taxon>
        <taxon>Bacteroidia</taxon>
        <taxon>Marinilabiliales</taxon>
        <taxon>Marinilabiliaceae</taxon>
        <taxon>Geofilum</taxon>
    </lineage>
</organism>
<dbReference type="SMART" id="SM00387">
    <property type="entry name" value="HATPase_c"/>
    <property type="match status" value="1"/>
</dbReference>
<dbReference type="SUPFAM" id="SSF55874">
    <property type="entry name" value="ATPase domain of HSP90 chaperone/DNA topoisomerase II/histidine kinase"/>
    <property type="match status" value="1"/>
</dbReference>
<dbReference type="FunFam" id="3.30.565.10:FF:000006">
    <property type="entry name" value="Sensor histidine kinase WalK"/>
    <property type="match status" value="1"/>
</dbReference>
<dbReference type="PRINTS" id="PR00344">
    <property type="entry name" value="BCTRLSENSOR"/>
</dbReference>
<dbReference type="GO" id="GO:0000155">
    <property type="term" value="F:phosphorelay sensor kinase activity"/>
    <property type="evidence" value="ECO:0007669"/>
    <property type="project" value="InterPro"/>
</dbReference>
<evidence type="ECO:0000256" key="2">
    <source>
        <dbReference type="ARBA" id="ARBA00012438"/>
    </source>
</evidence>
<evidence type="ECO:0000256" key="3">
    <source>
        <dbReference type="ARBA" id="ARBA00022553"/>
    </source>
</evidence>
<dbReference type="RefSeq" id="WP_062124523.1">
    <property type="nucleotide sequence ID" value="NZ_BAZW01000015.1"/>
</dbReference>
<keyword evidence="4" id="KW-0808">Transferase</keyword>
<dbReference type="InterPro" id="IPR036890">
    <property type="entry name" value="HATPase_C_sf"/>
</dbReference>
<dbReference type="SUPFAM" id="SSF47384">
    <property type="entry name" value="Homodimeric domain of signal transducing histidine kinase"/>
    <property type="match status" value="1"/>
</dbReference>
<dbReference type="OrthoDB" id="9781208at2"/>
<accession>A0A0E9LWF7</accession>
<dbReference type="Proteomes" id="UP000032900">
    <property type="component" value="Unassembled WGS sequence"/>
</dbReference>
<dbReference type="EMBL" id="BAZW01000015">
    <property type="protein sequence ID" value="GAO29897.1"/>
    <property type="molecule type" value="Genomic_DNA"/>
</dbReference>
<dbReference type="InterPro" id="IPR005467">
    <property type="entry name" value="His_kinase_dom"/>
</dbReference>
<feature type="coiled-coil region" evidence="7">
    <location>
        <begin position="111"/>
        <end position="169"/>
    </location>
</feature>
<dbReference type="InterPro" id="IPR003594">
    <property type="entry name" value="HATPase_dom"/>
</dbReference>
<dbReference type="CDD" id="cd00082">
    <property type="entry name" value="HisKA"/>
    <property type="match status" value="1"/>
</dbReference>
<keyword evidence="5" id="KW-0418">Kinase</keyword>
<sequence>MQNRLNQLLFSEWSEEISLSLLDIKSLCVALFSCDGRLLFANPAMKSLFHDDPVQSFINPTFDKLTGLSNSSSKVYEGFITIGSYSEVNTAILAHAYRKDNNLLIIGGVDVEQLECQNNKLHQLNREISDLQRQLIKEKHALQLTLGHLNEANNELKELVATKDKLFSIIAHDLKSPFNVLLGFSELLVENIHKYTPEKSRTFAQNIHETSKQTYELLLNLLEWSRVQTGKLEPIPVKLKPSEIIQEAVSLFTEKTMSKQIELQTEINCDTFVRADKEMLATILRNLITNALKFTFPGGKVLVKTQRQGPDLLLTISDTGFGIAPEHLQALFNVDCGLSERGTANEKGTGLGLILCKEFVEIQGGQIWAESEPGKGSDFKFTMPLWKDDL</sequence>
<evidence type="ECO:0000259" key="8">
    <source>
        <dbReference type="PROSITE" id="PS50109"/>
    </source>
</evidence>
<protein>
    <recommendedName>
        <fullName evidence="2">histidine kinase</fullName>
        <ecNumber evidence="2">2.7.13.3</ecNumber>
    </recommendedName>
</protein>
<evidence type="ECO:0000313" key="9">
    <source>
        <dbReference type="EMBL" id="GAO29897.1"/>
    </source>
</evidence>
<dbReference type="PROSITE" id="PS50109">
    <property type="entry name" value="HIS_KIN"/>
    <property type="match status" value="1"/>
</dbReference>
<dbReference type="PANTHER" id="PTHR43711">
    <property type="entry name" value="TWO-COMPONENT HISTIDINE KINASE"/>
    <property type="match status" value="1"/>
</dbReference>
<evidence type="ECO:0000313" key="10">
    <source>
        <dbReference type="Proteomes" id="UP000032900"/>
    </source>
</evidence>
<feature type="domain" description="Histidine kinase" evidence="8">
    <location>
        <begin position="169"/>
        <end position="387"/>
    </location>
</feature>
<keyword evidence="6" id="KW-0902">Two-component regulatory system</keyword>
<evidence type="ECO:0000256" key="5">
    <source>
        <dbReference type="ARBA" id="ARBA00022777"/>
    </source>
</evidence>
<dbReference type="InterPro" id="IPR003661">
    <property type="entry name" value="HisK_dim/P_dom"/>
</dbReference>
<keyword evidence="10" id="KW-1185">Reference proteome</keyword>
<dbReference type="PANTHER" id="PTHR43711:SF31">
    <property type="entry name" value="HISTIDINE KINASE"/>
    <property type="match status" value="1"/>
</dbReference>
<name>A0A0E9LWF7_9BACT</name>
<dbReference type="InterPro" id="IPR036097">
    <property type="entry name" value="HisK_dim/P_sf"/>
</dbReference>
<dbReference type="Pfam" id="PF00512">
    <property type="entry name" value="HisKA"/>
    <property type="match status" value="1"/>
</dbReference>
<evidence type="ECO:0000256" key="6">
    <source>
        <dbReference type="ARBA" id="ARBA00023012"/>
    </source>
</evidence>
<proteinExistence type="predicted"/>
<reference evidence="9 10" key="1">
    <citation type="journal article" date="2015" name="Microbes Environ.">
        <title>Distribution and evolution of nitrogen fixation genes in the phylum bacteroidetes.</title>
        <authorList>
            <person name="Inoue J."/>
            <person name="Oshima K."/>
            <person name="Suda W."/>
            <person name="Sakamoto M."/>
            <person name="Iino T."/>
            <person name="Noda S."/>
            <person name="Hongoh Y."/>
            <person name="Hattori M."/>
            <person name="Ohkuma M."/>
        </authorList>
    </citation>
    <scope>NUCLEOTIDE SEQUENCE [LARGE SCALE GENOMIC DNA]</scope>
    <source>
        <strain evidence="9">JCM 15548</strain>
    </source>
</reference>
<evidence type="ECO:0000256" key="1">
    <source>
        <dbReference type="ARBA" id="ARBA00000085"/>
    </source>
</evidence>
<dbReference type="Pfam" id="PF02518">
    <property type="entry name" value="HATPase_c"/>
    <property type="match status" value="1"/>
</dbReference>
<evidence type="ECO:0000256" key="4">
    <source>
        <dbReference type="ARBA" id="ARBA00022679"/>
    </source>
</evidence>
<dbReference type="Gene3D" id="3.30.565.10">
    <property type="entry name" value="Histidine kinase-like ATPase, C-terminal domain"/>
    <property type="match status" value="1"/>
</dbReference>
<dbReference type="Gene3D" id="1.10.287.130">
    <property type="match status" value="1"/>
</dbReference>
<dbReference type="AlphaFoldDB" id="A0A0E9LWF7"/>
<keyword evidence="3" id="KW-0597">Phosphoprotein</keyword>
<gene>
    <name evidence="9" type="ORF">JCM15548_12132</name>
</gene>
<keyword evidence="7" id="KW-0175">Coiled coil</keyword>
<dbReference type="STRING" id="1236989.JCM15548_12132"/>
<dbReference type="InterPro" id="IPR004358">
    <property type="entry name" value="Sig_transdc_His_kin-like_C"/>
</dbReference>
<comment type="catalytic activity">
    <reaction evidence="1">
        <text>ATP + protein L-histidine = ADP + protein N-phospho-L-histidine.</text>
        <dbReference type="EC" id="2.7.13.3"/>
    </reaction>
</comment>
<dbReference type="InterPro" id="IPR050736">
    <property type="entry name" value="Sensor_HK_Regulatory"/>
</dbReference>
<evidence type="ECO:0000256" key="7">
    <source>
        <dbReference type="SAM" id="Coils"/>
    </source>
</evidence>